<evidence type="ECO:0000256" key="2">
    <source>
        <dbReference type="SAM" id="Phobius"/>
    </source>
</evidence>
<keyword evidence="2" id="KW-1133">Transmembrane helix</keyword>
<dbReference type="Proteomes" id="UP000275267">
    <property type="component" value="Unassembled WGS sequence"/>
</dbReference>
<name>A0A3L6T947_PANMI</name>
<keyword evidence="4" id="KW-1185">Reference proteome</keyword>
<reference evidence="4" key="1">
    <citation type="journal article" date="2019" name="Nat. Commun.">
        <title>The genome of broomcorn millet.</title>
        <authorList>
            <person name="Zou C."/>
            <person name="Miki D."/>
            <person name="Li D."/>
            <person name="Tang Q."/>
            <person name="Xiao L."/>
            <person name="Rajput S."/>
            <person name="Deng P."/>
            <person name="Jia W."/>
            <person name="Huang R."/>
            <person name="Zhang M."/>
            <person name="Sun Y."/>
            <person name="Hu J."/>
            <person name="Fu X."/>
            <person name="Schnable P.S."/>
            <person name="Li F."/>
            <person name="Zhang H."/>
            <person name="Feng B."/>
            <person name="Zhu X."/>
            <person name="Liu R."/>
            <person name="Schnable J.C."/>
            <person name="Zhu J.-K."/>
            <person name="Zhang H."/>
        </authorList>
    </citation>
    <scope>NUCLEOTIDE SEQUENCE [LARGE SCALE GENOMIC DNA]</scope>
</reference>
<evidence type="ECO:0000313" key="3">
    <source>
        <dbReference type="EMBL" id="RLN34739.1"/>
    </source>
</evidence>
<dbReference type="OrthoDB" id="1055148at2759"/>
<dbReference type="InterPro" id="IPR036396">
    <property type="entry name" value="Cyt_P450_sf"/>
</dbReference>
<evidence type="ECO:0000256" key="1">
    <source>
        <dbReference type="SAM" id="MobiDB-lite"/>
    </source>
</evidence>
<dbReference type="SUPFAM" id="SSF48264">
    <property type="entry name" value="Cytochrome P450"/>
    <property type="match status" value="1"/>
</dbReference>
<feature type="transmembrane region" description="Helical" evidence="2">
    <location>
        <begin position="6"/>
        <end position="22"/>
    </location>
</feature>
<dbReference type="GO" id="GO:0020037">
    <property type="term" value="F:heme binding"/>
    <property type="evidence" value="ECO:0007669"/>
    <property type="project" value="InterPro"/>
</dbReference>
<dbReference type="GO" id="GO:0004497">
    <property type="term" value="F:monooxygenase activity"/>
    <property type="evidence" value="ECO:0007669"/>
    <property type="project" value="InterPro"/>
</dbReference>
<protein>
    <submittedName>
        <fullName evidence="3">Cytochrome P450 superfamily protein</fullName>
    </submittedName>
</protein>
<dbReference type="AlphaFoldDB" id="A0A3L6T947"/>
<comment type="caution">
    <text evidence="3">The sequence shown here is derived from an EMBL/GenBank/DDBJ whole genome shotgun (WGS) entry which is preliminary data.</text>
</comment>
<evidence type="ECO:0000313" key="4">
    <source>
        <dbReference type="Proteomes" id="UP000275267"/>
    </source>
</evidence>
<dbReference type="STRING" id="4540.A0A3L6T947"/>
<feature type="compositionally biased region" description="Polar residues" evidence="1">
    <location>
        <begin position="86"/>
        <end position="98"/>
    </location>
</feature>
<dbReference type="GO" id="GO:0005506">
    <property type="term" value="F:iron ion binding"/>
    <property type="evidence" value="ECO:0007669"/>
    <property type="project" value="InterPro"/>
</dbReference>
<sequence>METSWPLLASAVPALLAVLLLLQNAKDRRRRLPPGPPAVLLLGNLLWLRLRSSAADLELEPLLLRLFKRYGPVITLRIGSPPPFVASSSWPTGTSRTPRSLVPAASPSPNRPPGAPNTLLGVSDTIITRHPHRLRDRVAPPAAQPRRRRAAPVARPAVRAAPSWVHRVLMEKLRGSGPGDAPSDVTEALQYTMFCLLMLMCFCERLEEPAVRAVEDVHLRREINLLPAPTAEKVNLASKFLTFP</sequence>
<keyword evidence="2" id="KW-0472">Membrane</keyword>
<feature type="region of interest" description="Disordered" evidence="1">
    <location>
        <begin position="85"/>
        <end position="118"/>
    </location>
</feature>
<dbReference type="Gene3D" id="1.10.630.10">
    <property type="entry name" value="Cytochrome P450"/>
    <property type="match status" value="1"/>
</dbReference>
<dbReference type="GO" id="GO:0016705">
    <property type="term" value="F:oxidoreductase activity, acting on paired donors, with incorporation or reduction of molecular oxygen"/>
    <property type="evidence" value="ECO:0007669"/>
    <property type="project" value="InterPro"/>
</dbReference>
<organism evidence="3 4">
    <name type="scientific">Panicum miliaceum</name>
    <name type="common">Proso millet</name>
    <name type="synonym">Broomcorn millet</name>
    <dbReference type="NCBI Taxonomy" id="4540"/>
    <lineage>
        <taxon>Eukaryota</taxon>
        <taxon>Viridiplantae</taxon>
        <taxon>Streptophyta</taxon>
        <taxon>Embryophyta</taxon>
        <taxon>Tracheophyta</taxon>
        <taxon>Spermatophyta</taxon>
        <taxon>Magnoliopsida</taxon>
        <taxon>Liliopsida</taxon>
        <taxon>Poales</taxon>
        <taxon>Poaceae</taxon>
        <taxon>PACMAD clade</taxon>
        <taxon>Panicoideae</taxon>
        <taxon>Panicodae</taxon>
        <taxon>Paniceae</taxon>
        <taxon>Panicinae</taxon>
        <taxon>Panicum</taxon>
        <taxon>Panicum sect. Panicum</taxon>
    </lineage>
</organism>
<dbReference type="PANTHER" id="PTHR24299:SF14">
    <property type="entry name" value="OS10G0514300 PROTEIN"/>
    <property type="match status" value="1"/>
</dbReference>
<dbReference type="PANTHER" id="PTHR24299">
    <property type="entry name" value="CYTOCHROME P450 FAMILY 1"/>
    <property type="match status" value="1"/>
</dbReference>
<proteinExistence type="predicted"/>
<dbReference type="EMBL" id="PQIB02000002">
    <property type="protein sequence ID" value="RLN34739.1"/>
    <property type="molecule type" value="Genomic_DNA"/>
</dbReference>
<accession>A0A3L6T947</accession>
<keyword evidence="2" id="KW-0812">Transmembrane</keyword>
<gene>
    <name evidence="3" type="ORF">C2845_PM03G10920</name>
</gene>